<protein>
    <submittedName>
        <fullName evidence="2">Uncharacterized protein</fullName>
    </submittedName>
</protein>
<gene>
    <name evidence="2" type="ORF">A3D34_00895</name>
</gene>
<keyword evidence="1" id="KW-0812">Transmembrane</keyword>
<comment type="caution">
    <text evidence="2">The sequence shown here is derived from an EMBL/GenBank/DDBJ whole genome shotgun (WGS) entry which is preliminary data.</text>
</comment>
<name>A0A1G2HXW7_9BACT</name>
<evidence type="ECO:0000313" key="2">
    <source>
        <dbReference type="EMBL" id="OGZ67307.1"/>
    </source>
</evidence>
<proteinExistence type="predicted"/>
<feature type="transmembrane region" description="Helical" evidence="1">
    <location>
        <begin position="6"/>
        <end position="28"/>
    </location>
</feature>
<keyword evidence="1" id="KW-1133">Transmembrane helix</keyword>
<organism evidence="2 3">
    <name type="scientific">Candidatus Staskawiczbacteria bacterium RIFCSPHIGHO2_02_FULL_33_16</name>
    <dbReference type="NCBI Taxonomy" id="1802204"/>
    <lineage>
        <taxon>Bacteria</taxon>
        <taxon>Candidatus Staskawicziibacteriota</taxon>
    </lineage>
</organism>
<dbReference type="AlphaFoldDB" id="A0A1G2HXW7"/>
<accession>A0A1G2HXW7</accession>
<evidence type="ECO:0000313" key="3">
    <source>
        <dbReference type="Proteomes" id="UP000179183"/>
    </source>
</evidence>
<evidence type="ECO:0000256" key="1">
    <source>
        <dbReference type="SAM" id="Phobius"/>
    </source>
</evidence>
<dbReference type="EMBL" id="MHOQ01000008">
    <property type="protein sequence ID" value="OGZ67307.1"/>
    <property type="molecule type" value="Genomic_DNA"/>
</dbReference>
<keyword evidence="1" id="KW-0472">Membrane</keyword>
<reference evidence="2 3" key="1">
    <citation type="journal article" date="2016" name="Nat. Commun.">
        <title>Thousands of microbial genomes shed light on interconnected biogeochemical processes in an aquifer system.</title>
        <authorList>
            <person name="Anantharaman K."/>
            <person name="Brown C.T."/>
            <person name="Hug L.A."/>
            <person name="Sharon I."/>
            <person name="Castelle C.J."/>
            <person name="Probst A.J."/>
            <person name="Thomas B.C."/>
            <person name="Singh A."/>
            <person name="Wilkins M.J."/>
            <person name="Karaoz U."/>
            <person name="Brodie E.L."/>
            <person name="Williams K.H."/>
            <person name="Hubbard S.S."/>
            <person name="Banfield J.F."/>
        </authorList>
    </citation>
    <scope>NUCLEOTIDE SEQUENCE [LARGE SCALE GENOMIC DNA]</scope>
</reference>
<dbReference type="Proteomes" id="UP000179183">
    <property type="component" value="Unassembled WGS sequence"/>
</dbReference>
<sequence length="157" mass="17261">MEKNNVRTLIWVGVAVVVLVVALIFVVANKKMIKQVVVNPVTTESESESVQDTSDQTIATGAAPISYANALVKYANRRIQLDPMCQAHPNTVSYKDNIGIMIDNRSAKTRTVKVGSTFTIKPWGFKIIILPDVYLVAKTILVDCDQSQNVATILVQE</sequence>